<keyword evidence="1" id="KW-0812">Transmembrane</keyword>
<reference evidence="2" key="1">
    <citation type="submission" date="2022-10" db="EMBL/GenBank/DDBJ databases">
        <title>The complete genomes of actinobacterial strains from the NBC collection.</title>
        <authorList>
            <person name="Joergensen T.S."/>
            <person name="Alvarez Arevalo M."/>
            <person name="Sterndorff E.B."/>
            <person name="Faurdal D."/>
            <person name="Vuksanovic O."/>
            <person name="Mourched A.-S."/>
            <person name="Charusanti P."/>
            <person name="Shaw S."/>
            <person name="Blin K."/>
            <person name="Weber T."/>
        </authorList>
    </citation>
    <scope>NUCLEOTIDE SEQUENCE</scope>
    <source>
        <strain evidence="2">NBC_01393</strain>
    </source>
</reference>
<feature type="transmembrane region" description="Helical" evidence="1">
    <location>
        <begin position="92"/>
        <end position="112"/>
    </location>
</feature>
<name>A0AAU3IC45_9ACTN</name>
<keyword evidence="1" id="KW-1133">Transmembrane helix</keyword>
<feature type="transmembrane region" description="Helical" evidence="1">
    <location>
        <begin position="6"/>
        <end position="22"/>
    </location>
</feature>
<protein>
    <submittedName>
        <fullName evidence="2">Uncharacterized protein</fullName>
    </submittedName>
</protein>
<feature type="transmembrane region" description="Helical" evidence="1">
    <location>
        <begin position="29"/>
        <end position="53"/>
    </location>
</feature>
<organism evidence="2">
    <name type="scientific">Streptomyces sp. NBC_01393</name>
    <dbReference type="NCBI Taxonomy" id="2903851"/>
    <lineage>
        <taxon>Bacteria</taxon>
        <taxon>Bacillati</taxon>
        <taxon>Actinomycetota</taxon>
        <taxon>Actinomycetes</taxon>
        <taxon>Kitasatosporales</taxon>
        <taxon>Streptomycetaceae</taxon>
        <taxon>Streptomyces</taxon>
    </lineage>
</organism>
<dbReference type="EMBL" id="CP109546">
    <property type="protein sequence ID" value="WTZ14040.1"/>
    <property type="molecule type" value="Genomic_DNA"/>
</dbReference>
<feature type="transmembrane region" description="Helical" evidence="1">
    <location>
        <begin position="65"/>
        <end position="83"/>
    </location>
</feature>
<proteinExistence type="predicted"/>
<sequence length="214" mass="22040">MVSATLFLIGVLQLLLAFAAFRKGRAPGLWIGVLGCALAYDSLVVAAGAMVGAGAPLEWLNTGRFVVHAVLTPLSVVCGALLLDRGRRTVRWAWACAAVLSVLGVATTLPGLELEPRSWAGTLRYTDAGGAGAPVAAVLSVLALLAIGVVVWKRRSVPWIALGAFAVFAASAFAFKVPPVGNAGEGLMLAGLLAALCDRRIDTRQETTPAPAAL</sequence>
<dbReference type="AlphaFoldDB" id="A0AAU3IC45"/>
<evidence type="ECO:0000256" key="1">
    <source>
        <dbReference type="SAM" id="Phobius"/>
    </source>
</evidence>
<evidence type="ECO:0000313" key="2">
    <source>
        <dbReference type="EMBL" id="WTZ14040.1"/>
    </source>
</evidence>
<accession>A0AAU3IC45</accession>
<feature type="transmembrane region" description="Helical" evidence="1">
    <location>
        <begin position="132"/>
        <end position="152"/>
    </location>
</feature>
<gene>
    <name evidence="2" type="ORF">OG699_42465</name>
</gene>
<keyword evidence="1" id="KW-0472">Membrane</keyword>
<feature type="transmembrane region" description="Helical" evidence="1">
    <location>
        <begin position="159"/>
        <end position="177"/>
    </location>
</feature>